<gene>
    <name evidence="2" type="ORF">MSPICULIGERA_LOCUS18410</name>
</gene>
<evidence type="ECO:0000313" key="2">
    <source>
        <dbReference type="EMBL" id="CAJ0580211.1"/>
    </source>
</evidence>
<feature type="non-terminal residue" evidence="2">
    <location>
        <position position="193"/>
    </location>
</feature>
<accession>A0AA36D3U3</accession>
<name>A0AA36D3U3_9BILA</name>
<dbReference type="InterPro" id="IPR019423">
    <property type="entry name" value="7TM_GPCR_serpentine_rcpt_Srj"/>
</dbReference>
<protein>
    <submittedName>
        <fullName evidence="2">Uncharacterized protein</fullName>
    </submittedName>
</protein>
<keyword evidence="1" id="KW-0812">Transmembrane</keyword>
<dbReference type="Pfam" id="PF10326">
    <property type="entry name" value="7TM_GPCR_Str"/>
    <property type="match status" value="1"/>
</dbReference>
<reference evidence="2" key="1">
    <citation type="submission" date="2023-06" db="EMBL/GenBank/DDBJ databases">
        <authorList>
            <person name="Delattre M."/>
        </authorList>
    </citation>
    <scope>NUCLEOTIDE SEQUENCE</scope>
    <source>
        <strain evidence="2">AF72</strain>
    </source>
</reference>
<dbReference type="Proteomes" id="UP001177023">
    <property type="component" value="Unassembled WGS sequence"/>
</dbReference>
<organism evidence="2 3">
    <name type="scientific">Mesorhabditis spiculigera</name>
    <dbReference type="NCBI Taxonomy" id="96644"/>
    <lineage>
        <taxon>Eukaryota</taxon>
        <taxon>Metazoa</taxon>
        <taxon>Ecdysozoa</taxon>
        <taxon>Nematoda</taxon>
        <taxon>Chromadorea</taxon>
        <taxon>Rhabditida</taxon>
        <taxon>Rhabditina</taxon>
        <taxon>Rhabditomorpha</taxon>
        <taxon>Rhabditoidea</taxon>
        <taxon>Rhabditidae</taxon>
        <taxon>Mesorhabditinae</taxon>
        <taxon>Mesorhabditis</taxon>
    </lineage>
</organism>
<proteinExistence type="predicted"/>
<feature type="transmembrane region" description="Helical" evidence="1">
    <location>
        <begin position="12"/>
        <end position="30"/>
    </location>
</feature>
<dbReference type="EMBL" id="CATQJA010002659">
    <property type="protein sequence ID" value="CAJ0580211.1"/>
    <property type="molecule type" value="Genomic_DNA"/>
</dbReference>
<keyword evidence="1" id="KW-0472">Membrane</keyword>
<evidence type="ECO:0000313" key="3">
    <source>
        <dbReference type="Proteomes" id="UP001177023"/>
    </source>
</evidence>
<keyword evidence="1" id="KW-1133">Transmembrane helix</keyword>
<keyword evidence="3" id="KW-1185">Reference proteome</keyword>
<dbReference type="PANTHER" id="PTHR45907">
    <property type="entry name" value="SERPENTINE RECEPTOR, CLASS J"/>
    <property type="match status" value="1"/>
</dbReference>
<sequence>MYSKAMIRQIHAGVSSIGLALNLLAIFLILKNKHSVVGRYAYLLFCFSIINLVYVLVDLLFAPANIVSGHTFMLVNLSVSLPTPWLNYIPVILYCVLCCQTLVFLMFQFVYRYAQPELNPDLWVGYLGTFLVIGMLASIWMVIIYSGYNVYNALSTARIDLILPYLLLPERHRKPSVLQSKRQILPTNQSELD</sequence>
<evidence type="ECO:0000256" key="1">
    <source>
        <dbReference type="SAM" id="Phobius"/>
    </source>
</evidence>
<dbReference type="InterPro" id="IPR019428">
    <property type="entry name" value="7TM_GPCR_serpentine_rcpt_Str"/>
</dbReference>
<dbReference type="PANTHER" id="PTHR45907:SF16">
    <property type="entry name" value="SERPENTINE RECEPTOR, CLASS J"/>
    <property type="match status" value="1"/>
</dbReference>
<feature type="transmembrane region" description="Helical" evidence="1">
    <location>
        <begin position="42"/>
        <end position="68"/>
    </location>
</feature>
<comment type="caution">
    <text evidence="2">The sequence shown here is derived from an EMBL/GenBank/DDBJ whole genome shotgun (WGS) entry which is preliminary data.</text>
</comment>
<dbReference type="AlphaFoldDB" id="A0AA36D3U3"/>
<feature type="transmembrane region" description="Helical" evidence="1">
    <location>
        <begin position="88"/>
        <end position="111"/>
    </location>
</feature>
<feature type="transmembrane region" description="Helical" evidence="1">
    <location>
        <begin position="123"/>
        <end position="144"/>
    </location>
</feature>